<feature type="region of interest" description="Disordered" evidence="1">
    <location>
        <begin position="101"/>
        <end position="180"/>
    </location>
</feature>
<gene>
    <name evidence="2" type="ORF">BJ987_005138</name>
</gene>
<accession>A0ABS4QKL1</accession>
<evidence type="ECO:0000313" key="2">
    <source>
        <dbReference type="EMBL" id="MBP2192237.1"/>
    </source>
</evidence>
<dbReference type="Proteomes" id="UP001519325">
    <property type="component" value="Unassembled WGS sequence"/>
</dbReference>
<dbReference type="RefSeq" id="WP_209894929.1">
    <property type="nucleotide sequence ID" value="NZ_JAGGMR010000001.1"/>
</dbReference>
<feature type="compositionally biased region" description="Basic and acidic residues" evidence="1">
    <location>
        <begin position="170"/>
        <end position="180"/>
    </location>
</feature>
<organism evidence="2 3">
    <name type="scientific">Nocardia goodfellowii</name>
    <dbReference type="NCBI Taxonomy" id="882446"/>
    <lineage>
        <taxon>Bacteria</taxon>
        <taxon>Bacillati</taxon>
        <taxon>Actinomycetota</taxon>
        <taxon>Actinomycetes</taxon>
        <taxon>Mycobacteriales</taxon>
        <taxon>Nocardiaceae</taxon>
        <taxon>Nocardia</taxon>
    </lineage>
</organism>
<comment type="caution">
    <text evidence="2">The sequence shown here is derived from an EMBL/GenBank/DDBJ whole genome shotgun (WGS) entry which is preliminary data.</text>
</comment>
<name>A0ABS4QKL1_9NOCA</name>
<evidence type="ECO:0000256" key="1">
    <source>
        <dbReference type="SAM" id="MobiDB-lite"/>
    </source>
</evidence>
<sequence>MVPDNEPMLDTVDGDIGMSRHIANALDVIADRTLDSNLRDQLREISSGQGSIRDLVHNEGFVRLAETVVAPAIAELKSLTPEEMQRLVDQGNAVLERYRNQTADGPQQSEQDANNIPQSGSLRRDESPNPVGFGPPDLARDSQTLPGTRKPNRDRIVGPDDDPDEDDVYFQERNRKGWLL</sequence>
<evidence type="ECO:0000313" key="3">
    <source>
        <dbReference type="Proteomes" id="UP001519325"/>
    </source>
</evidence>
<keyword evidence="3" id="KW-1185">Reference proteome</keyword>
<feature type="compositionally biased region" description="Acidic residues" evidence="1">
    <location>
        <begin position="159"/>
        <end position="169"/>
    </location>
</feature>
<proteinExistence type="predicted"/>
<dbReference type="EMBL" id="JAGGMR010000001">
    <property type="protein sequence ID" value="MBP2192237.1"/>
    <property type="molecule type" value="Genomic_DNA"/>
</dbReference>
<feature type="compositionally biased region" description="Polar residues" evidence="1">
    <location>
        <begin position="101"/>
        <end position="121"/>
    </location>
</feature>
<protein>
    <submittedName>
        <fullName evidence="2">Uncharacterized protein</fullName>
    </submittedName>
</protein>
<reference evidence="2 3" key="1">
    <citation type="submission" date="2021-03" db="EMBL/GenBank/DDBJ databases">
        <title>Sequencing the genomes of 1000 actinobacteria strains.</title>
        <authorList>
            <person name="Klenk H.-P."/>
        </authorList>
    </citation>
    <scope>NUCLEOTIDE SEQUENCE [LARGE SCALE GENOMIC DNA]</scope>
    <source>
        <strain evidence="2 3">DSM 45516</strain>
    </source>
</reference>